<dbReference type="InterPro" id="IPR014781">
    <property type="entry name" value="Anthrax_toxin_lethal/edema_N/C"/>
</dbReference>
<keyword evidence="2" id="KW-0964">Secreted</keyword>
<evidence type="ECO:0000259" key="3">
    <source>
        <dbReference type="PROSITE" id="PS51995"/>
    </source>
</evidence>
<dbReference type="PRINTS" id="PR01392">
    <property type="entry name" value="ANTHRAXTOXNA"/>
</dbReference>
<evidence type="ECO:0000313" key="4">
    <source>
        <dbReference type="EMBL" id="MDL2419385.1"/>
    </source>
</evidence>
<dbReference type="EMBL" id="JASWHZ010000002">
    <property type="protein sequence ID" value="MDL2419385.1"/>
    <property type="molecule type" value="Genomic_DNA"/>
</dbReference>
<sequence length="148" mass="17093">METKENDRNKRRAVEKLLKRLSPSVLELYKEMGGDIHVIDYDITQHENLLGSIPAGENIIDIDGKMVPLNQHYVHAIIGFKRGIFIQQSEDYIDNHQKALNVYYEIGNALAKDALNSYFYSNPELLDVLNSIKTHLMKMGKTCYFLIY</sequence>
<keyword evidence="4" id="KW-0614">Plasmid</keyword>
<geneLocation type="plasmid" evidence="4">
    <name>pBS01</name>
</geneLocation>
<evidence type="ECO:0000256" key="1">
    <source>
        <dbReference type="ARBA" id="ARBA00004613"/>
    </source>
</evidence>
<evidence type="ECO:0000313" key="5">
    <source>
        <dbReference type="Proteomes" id="UP001229716"/>
    </source>
</evidence>
<dbReference type="InterPro" id="IPR024079">
    <property type="entry name" value="MetalloPept_cat_dom_sf"/>
</dbReference>
<evidence type="ECO:0000256" key="2">
    <source>
        <dbReference type="ARBA" id="ARBA00022525"/>
    </source>
</evidence>
<gene>
    <name evidence="4" type="ORF">P6F46_27880</name>
</gene>
<dbReference type="Proteomes" id="UP001229716">
    <property type="component" value="Unassembled WGS sequence"/>
</dbReference>
<accession>A0ABT7KZ78</accession>
<name>A0ABT7KZ78_9BACI</name>
<proteinExistence type="predicted"/>
<dbReference type="InterPro" id="IPR003541">
    <property type="entry name" value="Anthrax_toxin_lethal/edema"/>
</dbReference>
<dbReference type="Gene3D" id="3.40.390.10">
    <property type="entry name" value="Collagenase (Catalytic Domain)"/>
    <property type="match status" value="1"/>
</dbReference>
<dbReference type="InterPro" id="IPR047568">
    <property type="entry name" value="ATLF-like_dom"/>
</dbReference>
<organism evidence="4 5">
    <name type="scientific">Bacillus shihchuchen</name>
    <dbReference type="NCBI Taxonomy" id="3036942"/>
    <lineage>
        <taxon>Bacteria</taxon>
        <taxon>Bacillati</taxon>
        <taxon>Bacillota</taxon>
        <taxon>Bacilli</taxon>
        <taxon>Bacillales</taxon>
        <taxon>Bacillaceae</taxon>
        <taxon>Bacillus</taxon>
        <taxon>Bacillus cereus group</taxon>
    </lineage>
</organism>
<dbReference type="SUPFAM" id="SSF55486">
    <property type="entry name" value="Metalloproteases ('zincins'), catalytic domain"/>
    <property type="match status" value="1"/>
</dbReference>
<reference evidence="4 5" key="1">
    <citation type="journal article" date="2023" name="Int. J. Mol. Sci.">
        <title>Pathogenicity and Genomic Characterization of a Novel Genospecies, Bacillus shihchuchen, of the Bacillus cereus Group Isolated from Chinese Softshell Turtle (Pelodiscus sinensis).</title>
        <authorList>
            <person name="Cheng L.W."/>
            <person name="Byadgi O.V."/>
            <person name="Tsai C.E."/>
            <person name="Wang P.C."/>
            <person name="Chen S.C."/>
        </authorList>
    </citation>
    <scope>NUCLEOTIDE SEQUENCE [LARGE SCALE GENOMIC DNA]</scope>
    <source>
        <strain evidence="4 5">QF108-045</strain>
    </source>
</reference>
<comment type="subcellular location">
    <subcellularLocation>
        <location evidence="1">Secreted</location>
    </subcellularLocation>
</comment>
<dbReference type="PROSITE" id="PS51995">
    <property type="entry name" value="ATLF"/>
    <property type="match status" value="1"/>
</dbReference>
<comment type="caution">
    <text evidence="4">The sequence shown here is derived from an EMBL/GenBank/DDBJ whole genome shotgun (WGS) entry which is preliminary data.</text>
</comment>
<protein>
    <recommendedName>
        <fullName evidence="3">ATLF-like domain-containing protein</fullName>
    </recommendedName>
</protein>
<keyword evidence="5" id="KW-1185">Reference proteome</keyword>
<dbReference type="Pfam" id="PF07737">
    <property type="entry name" value="ATLF"/>
    <property type="match status" value="1"/>
</dbReference>
<feature type="domain" description="ATLF-like" evidence="3">
    <location>
        <begin position="1"/>
        <end position="148"/>
    </location>
</feature>